<feature type="compositionally biased region" description="Basic and acidic residues" evidence="1">
    <location>
        <begin position="36"/>
        <end position="45"/>
    </location>
</feature>
<evidence type="ECO:0000313" key="3">
    <source>
        <dbReference type="Proteomes" id="UP000251166"/>
    </source>
</evidence>
<feature type="compositionally biased region" description="Basic and acidic residues" evidence="1">
    <location>
        <begin position="53"/>
        <end position="76"/>
    </location>
</feature>
<dbReference type="EMBL" id="CP030760">
    <property type="protein sequence ID" value="AXA39445.1"/>
    <property type="molecule type" value="Genomic_DNA"/>
</dbReference>
<dbReference type="Proteomes" id="UP000251166">
    <property type="component" value="Chromosome"/>
</dbReference>
<protein>
    <submittedName>
        <fullName evidence="2">Uncharacterized protein</fullName>
    </submittedName>
</protein>
<proteinExistence type="predicted"/>
<gene>
    <name evidence="2" type="ORF">DLJ82_1844</name>
</gene>
<reference evidence="2 3" key="1">
    <citation type="submission" date="2018-07" db="EMBL/GenBank/DDBJ databases">
        <title>Rhizobium leguminosarum strain:ATCC 14479 Genome sequencing and assembly.</title>
        <authorList>
            <person name="Chakraborty R."/>
        </authorList>
    </citation>
    <scope>NUCLEOTIDE SEQUENCE [LARGE SCALE GENOMIC DNA]</scope>
    <source>
        <strain evidence="2 3">ATCC 14479</strain>
    </source>
</reference>
<sequence length="94" mass="10935">MAADFEKMIGKYSKGLIAYSMRDIERCLTEEMNEGVGDRPNEERQTPAASAQRDGRQSTESPRADRPEMNEADKIRERLFLEELTIRKKRKKKT</sequence>
<accession>A0A2Z4YH44</accession>
<dbReference type="AlphaFoldDB" id="A0A2Z4YH44"/>
<organism evidence="2 3">
    <name type="scientific">Rhizobium leguminosarum</name>
    <dbReference type="NCBI Taxonomy" id="384"/>
    <lineage>
        <taxon>Bacteria</taxon>
        <taxon>Pseudomonadati</taxon>
        <taxon>Pseudomonadota</taxon>
        <taxon>Alphaproteobacteria</taxon>
        <taxon>Hyphomicrobiales</taxon>
        <taxon>Rhizobiaceae</taxon>
        <taxon>Rhizobium/Agrobacterium group</taxon>
        <taxon>Rhizobium</taxon>
    </lineage>
</organism>
<name>A0A2Z4YH44_RHILE</name>
<evidence type="ECO:0000313" key="2">
    <source>
        <dbReference type="EMBL" id="AXA39445.1"/>
    </source>
</evidence>
<dbReference type="RefSeq" id="WP_130809406.1">
    <property type="nucleotide sequence ID" value="NZ_CP030760.1"/>
</dbReference>
<evidence type="ECO:0000256" key="1">
    <source>
        <dbReference type="SAM" id="MobiDB-lite"/>
    </source>
</evidence>
<feature type="region of interest" description="Disordered" evidence="1">
    <location>
        <begin position="30"/>
        <end position="76"/>
    </location>
</feature>